<evidence type="ECO:0000256" key="5">
    <source>
        <dbReference type="ARBA" id="ARBA00023049"/>
    </source>
</evidence>
<evidence type="ECO:0000256" key="3">
    <source>
        <dbReference type="ARBA" id="ARBA00022801"/>
    </source>
</evidence>
<dbReference type="AlphaFoldDB" id="A0AAN0KFJ7"/>
<evidence type="ECO:0000313" key="8">
    <source>
        <dbReference type="EMBL" id="BEH03469.1"/>
    </source>
</evidence>
<dbReference type="InterPro" id="IPR011765">
    <property type="entry name" value="Pept_M16_N"/>
</dbReference>
<comment type="similarity">
    <text evidence="1">Belongs to the peptidase M16 family.</text>
</comment>
<dbReference type="GO" id="GO:0046872">
    <property type="term" value="F:metal ion binding"/>
    <property type="evidence" value="ECO:0007669"/>
    <property type="project" value="InterPro"/>
</dbReference>
<reference evidence="8" key="1">
    <citation type="journal article" date="2024" name="Int. J. Syst. Evol. Microbiol.">
        <title>Brooklawnia propionicigenes sp. nov., a facultatively anaerobic, propionate-producing bacterium isolated from a methanogenic reactor treating waste from cattle farms.</title>
        <authorList>
            <person name="Akita Y."/>
            <person name="Ueki A."/>
            <person name="Tonouchi A."/>
            <person name="Sugawara Y."/>
            <person name="Honma S."/>
            <person name="Kaku N."/>
            <person name="Ueki K."/>
        </authorList>
    </citation>
    <scope>NUCLEOTIDE SEQUENCE</scope>
    <source>
        <strain evidence="8">SH051</strain>
    </source>
</reference>
<dbReference type="PANTHER" id="PTHR43690">
    <property type="entry name" value="NARDILYSIN"/>
    <property type="match status" value="1"/>
</dbReference>
<evidence type="ECO:0000259" key="6">
    <source>
        <dbReference type="Pfam" id="PF00675"/>
    </source>
</evidence>
<dbReference type="PANTHER" id="PTHR43690:SF17">
    <property type="entry name" value="PROTEIN YHJJ"/>
    <property type="match status" value="1"/>
</dbReference>
<evidence type="ECO:0000313" key="9">
    <source>
        <dbReference type="Proteomes" id="UP001431656"/>
    </source>
</evidence>
<dbReference type="Proteomes" id="UP001431656">
    <property type="component" value="Chromosome"/>
</dbReference>
<dbReference type="InterPro" id="IPR050626">
    <property type="entry name" value="Peptidase_M16"/>
</dbReference>
<dbReference type="Gene3D" id="3.30.830.10">
    <property type="entry name" value="Metalloenzyme, LuxS/M16 peptidase-like"/>
    <property type="match status" value="2"/>
</dbReference>
<dbReference type="RefSeq" id="WP_286266004.1">
    <property type="nucleotide sequence ID" value="NZ_AP028056.1"/>
</dbReference>
<name>A0AAN0KFJ7_9ACTN</name>
<proteinExistence type="inferred from homology"/>
<evidence type="ECO:0000259" key="7">
    <source>
        <dbReference type="Pfam" id="PF05193"/>
    </source>
</evidence>
<protein>
    <submittedName>
        <fullName evidence="8">Pitrilysin family protein</fullName>
    </submittedName>
</protein>
<keyword evidence="3" id="KW-0378">Hydrolase</keyword>
<feature type="domain" description="Peptidase M16 N-terminal" evidence="6">
    <location>
        <begin position="21"/>
        <end position="136"/>
    </location>
</feature>
<evidence type="ECO:0000256" key="1">
    <source>
        <dbReference type="ARBA" id="ARBA00007261"/>
    </source>
</evidence>
<dbReference type="Pfam" id="PF00675">
    <property type="entry name" value="Peptidase_M16"/>
    <property type="match status" value="1"/>
</dbReference>
<dbReference type="EMBL" id="AP028056">
    <property type="protein sequence ID" value="BEH03469.1"/>
    <property type="molecule type" value="Genomic_DNA"/>
</dbReference>
<keyword evidence="4" id="KW-0862">Zinc</keyword>
<accession>A0AAN0KFJ7</accession>
<dbReference type="KEGG" id="broo:brsh051_27500"/>
<dbReference type="SUPFAM" id="SSF63411">
    <property type="entry name" value="LuxS/MPP-like metallohydrolase"/>
    <property type="match status" value="2"/>
</dbReference>
<dbReference type="InterPro" id="IPR007863">
    <property type="entry name" value="Peptidase_M16_C"/>
</dbReference>
<organism evidence="8 9">
    <name type="scientific">Brooklawnia propionicigenes</name>
    <dbReference type="NCBI Taxonomy" id="3041175"/>
    <lineage>
        <taxon>Bacteria</taxon>
        <taxon>Bacillati</taxon>
        <taxon>Actinomycetota</taxon>
        <taxon>Actinomycetes</taxon>
        <taxon>Propionibacteriales</taxon>
        <taxon>Propionibacteriaceae</taxon>
        <taxon>Brooklawnia</taxon>
    </lineage>
</organism>
<sequence length="426" mass="46387">MSEVTRLHYPVDDTTLDNGLRVITNPDPLAPGVAVNLWYRVGSADEAPGATGFAHLFEHLMFAGSANVASGEHLATIQAVGGSANATTSFDRTNYFETVGPQALELALWLEADRMGSLDVGEQNLRTQRDVVKEEKRQRYDNVPYGDQLELLLQLNFPGGHPYAHPAIGSMADLDAATLDDVQAFYRTWYQPGAAVLTLSGALSVDQGHELAGRYFGDLPGAGVPANKPAPALPPHAGTPEVVVSRDVPRPMVHLCWRTPPLTHPDRLAVEVLLSLISDGQSSRLHRQLIRENELAEALGADDFGLARGSSLGVISVRAREGVDLAQITDTVVETLDDIITDGPRPEELARAKAGFEREWLAALAPIDERANQLSYYATLFDDPQRINHELAEIEQLEVPDIARAAARWFNPEARATLRYEIDGGN</sequence>
<dbReference type="GO" id="GO:0006508">
    <property type="term" value="P:proteolysis"/>
    <property type="evidence" value="ECO:0007669"/>
    <property type="project" value="UniProtKB-KW"/>
</dbReference>
<keyword evidence="5" id="KW-0482">Metalloprotease</keyword>
<evidence type="ECO:0000256" key="4">
    <source>
        <dbReference type="ARBA" id="ARBA00022833"/>
    </source>
</evidence>
<dbReference type="Pfam" id="PF05193">
    <property type="entry name" value="Peptidase_M16_C"/>
    <property type="match status" value="1"/>
</dbReference>
<evidence type="ECO:0000256" key="2">
    <source>
        <dbReference type="ARBA" id="ARBA00022670"/>
    </source>
</evidence>
<keyword evidence="2" id="KW-0645">Protease</keyword>
<keyword evidence="9" id="KW-1185">Reference proteome</keyword>
<dbReference type="GO" id="GO:0008237">
    <property type="term" value="F:metallopeptidase activity"/>
    <property type="evidence" value="ECO:0007669"/>
    <property type="project" value="UniProtKB-KW"/>
</dbReference>
<gene>
    <name evidence="8" type="ORF">brsh051_27500</name>
</gene>
<feature type="domain" description="Peptidase M16 C-terminal" evidence="7">
    <location>
        <begin position="177"/>
        <end position="355"/>
    </location>
</feature>
<dbReference type="InterPro" id="IPR011249">
    <property type="entry name" value="Metalloenz_LuxS/M16"/>
</dbReference>